<dbReference type="Pfam" id="PF00534">
    <property type="entry name" value="Glycos_transf_1"/>
    <property type="match status" value="1"/>
</dbReference>
<dbReference type="Gene3D" id="3.40.50.2000">
    <property type="entry name" value="Glycogen Phosphorylase B"/>
    <property type="match status" value="1"/>
</dbReference>
<feature type="region of interest" description="Disordered" evidence="2">
    <location>
        <begin position="985"/>
        <end position="1021"/>
    </location>
</feature>
<proteinExistence type="predicted"/>
<dbReference type="PANTHER" id="PTHR46401">
    <property type="entry name" value="GLYCOSYLTRANSFERASE WBBK-RELATED"/>
    <property type="match status" value="1"/>
</dbReference>
<dbReference type="Gene3D" id="3.90.1480.10">
    <property type="entry name" value="Alpha-2,3-sialyltransferase"/>
    <property type="match status" value="1"/>
</dbReference>
<reference evidence="4 5" key="1">
    <citation type="journal article" date="2020" name="Microorganisms">
        <title>Osmotic Adaptation and Compatible Solute Biosynthesis of Phototrophic Bacteria as Revealed from Genome Analyses.</title>
        <authorList>
            <person name="Imhoff J.F."/>
            <person name="Rahn T."/>
            <person name="Kunzel S."/>
            <person name="Keller A."/>
            <person name="Neulinger S.C."/>
        </authorList>
    </citation>
    <scope>NUCLEOTIDE SEQUENCE [LARGE SCALE GENOMIC DNA]</scope>
    <source>
        <strain evidence="4 5">DSM 25653</strain>
    </source>
</reference>
<evidence type="ECO:0000259" key="3">
    <source>
        <dbReference type="Pfam" id="PF00534"/>
    </source>
</evidence>
<dbReference type="Proteomes" id="UP001138768">
    <property type="component" value="Unassembled WGS sequence"/>
</dbReference>
<organism evidence="4 5">
    <name type="scientific">Lamprobacter modestohalophilus</name>
    <dbReference type="NCBI Taxonomy" id="1064514"/>
    <lineage>
        <taxon>Bacteria</taxon>
        <taxon>Pseudomonadati</taxon>
        <taxon>Pseudomonadota</taxon>
        <taxon>Gammaproteobacteria</taxon>
        <taxon>Chromatiales</taxon>
        <taxon>Chromatiaceae</taxon>
        <taxon>Lamprobacter</taxon>
    </lineage>
</organism>
<dbReference type="SUPFAM" id="SSF53756">
    <property type="entry name" value="UDP-Glycosyltransferase/glycogen phosphorylase"/>
    <property type="match status" value="1"/>
</dbReference>
<protein>
    <recommendedName>
        <fullName evidence="3">Glycosyl transferase family 1 domain-containing protein</fullName>
    </recommendedName>
</protein>
<dbReference type="PANTHER" id="PTHR46401:SF2">
    <property type="entry name" value="GLYCOSYLTRANSFERASE WBBK-RELATED"/>
    <property type="match status" value="1"/>
</dbReference>
<comment type="caution">
    <text evidence="4">The sequence shown here is derived from an EMBL/GenBank/DDBJ whole genome shotgun (WGS) entry which is preliminary data.</text>
</comment>
<evidence type="ECO:0000313" key="5">
    <source>
        <dbReference type="Proteomes" id="UP001138768"/>
    </source>
</evidence>
<dbReference type="EMBL" id="NRRY01000011">
    <property type="protein sequence ID" value="MBK1618574.1"/>
    <property type="molecule type" value="Genomic_DNA"/>
</dbReference>
<accession>A0A9X0W873</accession>
<name>A0A9X0W873_9GAMM</name>
<evidence type="ECO:0000313" key="4">
    <source>
        <dbReference type="EMBL" id="MBK1618574.1"/>
    </source>
</evidence>
<evidence type="ECO:0000256" key="2">
    <source>
        <dbReference type="SAM" id="MobiDB-lite"/>
    </source>
</evidence>
<feature type="domain" description="Glycosyl transferase family 1" evidence="3">
    <location>
        <begin position="778"/>
        <end position="933"/>
    </location>
</feature>
<evidence type="ECO:0000256" key="1">
    <source>
        <dbReference type="ARBA" id="ARBA00022679"/>
    </source>
</evidence>
<keyword evidence="1" id="KW-0808">Transferase</keyword>
<dbReference type="AlphaFoldDB" id="A0A9X0W873"/>
<dbReference type="GO" id="GO:0016757">
    <property type="term" value="F:glycosyltransferase activity"/>
    <property type="evidence" value="ECO:0007669"/>
    <property type="project" value="InterPro"/>
</dbReference>
<dbReference type="InterPro" id="IPR001296">
    <property type="entry name" value="Glyco_trans_1"/>
</dbReference>
<dbReference type="GO" id="GO:0009103">
    <property type="term" value="P:lipopolysaccharide biosynthetic process"/>
    <property type="evidence" value="ECO:0007669"/>
    <property type="project" value="TreeGrafter"/>
</dbReference>
<keyword evidence="5" id="KW-1185">Reference proteome</keyword>
<gene>
    <name evidence="4" type="ORF">CKO42_09010</name>
</gene>
<sequence>MRNKSDATMLILGNGPSLKKEFFPLISNTPCLGMNAAYRYWQRIGWYPEAYCCLDNQVVLSHADAIRDLIENQHCRFFFLHPNFLDRHPDLANASGVYFLPQLMAGESNPARCTKYGLHHTPQQHFRTTQPRKLTTGAFAARFANFLGYRKLGLIGIDCRYTEIINEAKKRGGISLEIGVTPQRNPNYFFDDYQVRGDVYNIPNPDGHDGNLHLQALEALRDDIATFGLDMEVQVCTPESELFDQGIFPYQPITDFVSGPKLSAVFVPFVSHDLERLTQTLKRWGDREFAPYRSLPKAPTVELHLAFNGQPSPELEETLSRVFFDAGLCGYFSGLHFHYSALEGLRDLYTRKFQGPVGPEGYMAGPNNQFFDIIQKFSVGMSHIVLLEPDAIPIRANWLAAIEDLVCGSERFWICGSHYRGIAKIHAFSHINGNAIYNVGDPAFQRFIGDTLKPHFLARVREVPRLCYDVAIYDLFEEVFTGVADAQAFGRWSAVAHRFRFSEVVVDVSHPHDRLPDALLSLRQARSKYPDAYLYHGAIAKIEETALSGVFVGASHRAPSPSAGVTLVMIDPDALGQFGHYLAYDDQLDAALRPYADRFVVLANKKLPASITESRRYFLPCLTDHSWTLGNPKAKPQAANAAGLKRFQAEVVQAIQDLRQRQGVGAVRLYMYCAGVPHALAMSHILDQLPQITGVVNLFYLPFHPFHTERSAFAKQWLPSLRALAADARLTVNVPTDNLAQALRDLYGLELAAAPHPSPTISDSLFARLQRDRAAAPEPRDQRTTVLFPGAPTQGKNIEVAVAAANHLVATRSERRVVIRDLRRDNTTPQQVALFEAADSRLERLKGQLSNREFLRLFQSADILVLPYTPEGFRYRNSGLLIDAVYCGKPVVVVKQTWLGDFVERYGCGVAINTLSVEAIAAAVTRIEADLERFSQRAAAAAKGYYPTNSWDGLARLVMSEGSPRRKRSRHWSVSRWLAGLFTSKGGSRGAAKPVAAADARHRPALADKTAPGNRAPGNRAGLRTEAPLSLAEANRLLRLGEPAAALPMYLQLHEQQPLSIYANNALHAARKLGMTDITSIDQLRRQYRDEKRPKVGT</sequence>